<evidence type="ECO:0000256" key="6">
    <source>
        <dbReference type="SAM" id="MobiDB-lite"/>
    </source>
</evidence>
<accession>A0ABQ7GF80</accession>
<keyword evidence="9" id="KW-1185">Reference proteome</keyword>
<feature type="region of interest" description="Disordered" evidence="6">
    <location>
        <begin position="816"/>
        <end position="845"/>
    </location>
</feature>
<dbReference type="PROSITE" id="PS00839">
    <property type="entry name" value="SUMT_1"/>
    <property type="match status" value="1"/>
</dbReference>
<feature type="compositionally biased region" description="Low complexity" evidence="6">
    <location>
        <begin position="827"/>
        <end position="836"/>
    </location>
</feature>
<evidence type="ECO:0000256" key="3">
    <source>
        <dbReference type="ARBA" id="ARBA00022679"/>
    </source>
</evidence>
<dbReference type="SUPFAM" id="SSF53790">
    <property type="entry name" value="Tetrapyrrole methylase"/>
    <property type="match status" value="1"/>
</dbReference>
<dbReference type="Pfam" id="PF00590">
    <property type="entry name" value="TP_methylase"/>
    <property type="match status" value="1"/>
</dbReference>
<dbReference type="Proteomes" id="UP000815325">
    <property type="component" value="Unassembled WGS sequence"/>
</dbReference>
<dbReference type="InterPro" id="IPR000878">
    <property type="entry name" value="4pyrrol_Mease"/>
</dbReference>
<dbReference type="InterPro" id="IPR050161">
    <property type="entry name" value="Siro_Cobalamin_biosynth"/>
</dbReference>
<feature type="region of interest" description="Disordered" evidence="6">
    <location>
        <begin position="565"/>
        <end position="609"/>
    </location>
</feature>
<sequence>MLHQFSLGCHAAHSMSSARHALPVRTAPKSAPSAIRSRSVLPRSAARNVRCFVVLASCNHPDFPKSESLSKWGHELREEDILELESFLRSFQQRRDAQVRQQGSALREEDAPGEVFLVGTGPGDPGLLTLRAVQLMQTADVVLYDRLVSDDILRLVGPHARMVYVGKHSGFHTRSQEEIHQLLLAFAEAGARVIRLKGGDPYVFGRGGEEVAYLASQGIHVQCVPGITAASGICAELGIPMTHRGVATSVRFLTGHARDGGEQELLDSTVAGAADPHTTLVVYMGLQTLPNLYAQLQQHGMPPNVPAVAVERGTTRRQRTVWGEVGQLPRRTQEAGLKSPALIVIGQVVSLAPGWQQWRAAGQPLLWREGHIPSHGYALPDIDGAQLHSHAVASQLTSVEASADASVDVPQLASVDAAQLHGHAVASQLASVDAPQLASVDAAQLHGRAMAPQLAAVGQRTPYPSPSDTTTTTTTSAAPFTNANGSSADTVAAPLHSSSSSSSSSSAVSVAAGSPAGGAAEQIVLGWGPEGVQSTDLQQHVSSNMGSDSGVSKTRVLYAADFEPGGGDWHVGRDLPGVFSRTPTAEQQQQQQQPPLYQHAHASPSCDEEANACELPFLAPQAAPEQQQQQHPPSVPSCDEEANACELPFLAPQATPEQQQQQLQQHAPFVPSCDEEANACELPFLAPQATSEQHQQQQQHAPSVPSCDEEANACELPFLAPQATPEQQQQQQHATFVPSCDEEANACELPFLTPQATPEQQQQHAPSVPSCDEEANACELPFLTPQATSQQQHQQHAPAVPSCDEEANACELPFLALPPSSEKLGEQEQQQQQQQQHAPFVPSCDEEANACELPLWAPSLSPDKQ</sequence>
<feature type="region of interest" description="Disordered" evidence="6">
    <location>
        <begin position="689"/>
        <end position="708"/>
    </location>
</feature>
<feature type="compositionally biased region" description="Low complexity" evidence="6">
    <location>
        <begin position="466"/>
        <end position="476"/>
    </location>
</feature>
<dbReference type="NCBIfam" id="NF004790">
    <property type="entry name" value="PRK06136.1"/>
    <property type="match status" value="1"/>
</dbReference>
<gene>
    <name evidence="8" type="ORF">DUNSADRAFT_10468</name>
</gene>
<dbReference type="InterPro" id="IPR014776">
    <property type="entry name" value="4pyrrole_Mease_sub2"/>
</dbReference>
<evidence type="ECO:0000256" key="5">
    <source>
        <dbReference type="ARBA" id="ARBA00023244"/>
    </source>
</evidence>
<proteinExistence type="predicted"/>
<evidence type="ECO:0000313" key="8">
    <source>
        <dbReference type="EMBL" id="KAF5833268.1"/>
    </source>
</evidence>
<protein>
    <recommendedName>
        <fullName evidence="1">uroporphyrinogen-III C-methyltransferase</fullName>
        <ecNumber evidence="1">2.1.1.107</ecNumber>
    </recommendedName>
</protein>
<keyword evidence="5" id="KW-0627">Porphyrin biosynthesis</keyword>
<feature type="compositionally biased region" description="Polar residues" evidence="6">
    <location>
        <begin position="477"/>
        <end position="489"/>
    </location>
</feature>
<evidence type="ECO:0000313" key="9">
    <source>
        <dbReference type="Proteomes" id="UP000815325"/>
    </source>
</evidence>
<dbReference type="Gene3D" id="3.40.1010.10">
    <property type="entry name" value="Cobalt-precorrin-4 Transmethylase, Domain 1"/>
    <property type="match status" value="1"/>
</dbReference>
<comment type="caution">
    <text evidence="8">The sequence shown here is derived from an EMBL/GenBank/DDBJ whole genome shotgun (WGS) entry which is preliminary data.</text>
</comment>
<dbReference type="CDD" id="cd11642">
    <property type="entry name" value="SUMT"/>
    <property type="match status" value="1"/>
</dbReference>
<dbReference type="InterPro" id="IPR003043">
    <property type="entry name" value="Uropor_MeTrfase_CS"/>
</dbReference>
<keyword evidence="4" id="KW-0949">S-adenosyl-L-methionine</keyword>
<dbReference type="NCBIfam" id="TIGR01469">
    <property type="entry name" value="cobA_cysG_Cterm"/>
    <property type="match status" value="1"/>
</dbReference>
<dbReference type="InterPro" id="IPR006366">
    <property type="entry name" value="CobA/CysG_C"/>
</dbReference>
<dbReference type="InterPro" id="IPR035996">
    <property type="entry name" value="4pyrrol_Methylase_sf"/>
</dbReference>
<feature type="region of interest" description="Disordered" evidence="6">
    <location>
        <begin position="455"/>
        <end position="512"/>
    </location>
</feature>
<feature type="compositionally biased region" description="Low complexity" evidence="6">
    <location>
        <begin position="497"/>
        <end position="512"/>
    </location>
</feature>
<feature type="compositionally biased region" description="Low complexity" evidence="6">
    <location>
        <begin position="622"/>
        <end position="632"/>
    </location>
</feature>
<evidence type="ECO:0000256" key="1">
    <source>
        <dbReference type="ARBA" id="ARBA00012162"/>
    </source>
</evidence>
<feature type="region of interest" description="Disordered" evidence="6">
    <location>
        <begin position="622"/>
        <end position="641"/>
    </location>
</feature>
<reference evidence="8" key="1">
    <citation type="submission" date="2017-08" db="EMBL/GenBank/DDBJ databases">
        <authorList>
            <person name="Polle J.E."/>
            <person name="Barry K."/>
            <person name="Cushman J."/>
            <person name="Schmutz J."/>
            <person name="Tran D."/>
            <person name="Hathwaick L.T."/>
            <person name="Yim W.C."/>
            <person name="Jenkins J."/>
            <person name="Mckie-Krisberg Z.M."/>
            <person name="Prochnik S."/>
            <person name="Lindquist E."/>
            <person name="Dockter R.B."/>
            <person name="Adam C."/>
            <person name="Molina H."/>
            <person name="Bunkerborg J."/>
            <person name="Jin E."/>
            <person name="Buchheim M."/>
            <person name="Magnuson J."/>
        </authorList>
    </citation>
    <scope>NUCLEOTIDE SEQUENCE</scope>
    <source>
        <strain evidence="8">CCAP 19/18</strain>
    </source>
</reference>
<dbReference type="InterPro" id="IPR014777">
    <property type="entry name" value="4pyrrole_Mease_sub1"/>
</dbReference>
<dbReference type="EC" id="2.1.1.107" evidence="1"/>
<dbReference type="PANTHER" id="PTHR45790">
    <property type="entry name" value="SIROHEME SYNTHASE-RELATED"/>
    <property type="match status" value="1"/>
</dbReference>
<evidence type="ECO:0000259" key="7">
    <source>
        <dbReference type="Pfam" id="PF00590"/>
    </source>
</evidence>
<dbReference type="PANTHER" id="PTHR45790:SF3">
    <property type="entry name" value="S-ADENOSYL-L-METHIONINE-DEPENDENT UROPORPHYRINOGEN III METHYLTRANSFERASE, CHLOROPLASTIC"/>
    <property type="match status" value="1"/>
</dbReference>
<organism evidence="8 9">
    <name type="scientific">Dunaliella salina</name>
    <name type="common">Green alga</name>
    <name type="synonym">Protococcus salinus</name>
    <dbReference type="NCBI Taxonomy" id="3046"/>
    <lineage>
        <taxon>Eukaryota</taxon>
        <taxon>Viridiplantae</taxon>
        <taxon>Chlorophyta</taxon>
        <taxon>core chlorophytes</taxon>
        <taxon>Chlorophyceae</taxon>
        <taxon>CS clade</taxon>
        <taxon>Chlamydomonadales</taxon>
        <taxon>Dunaliellaceae</taxon>
        <taxon>Dunaliella</taxon>
    </lineage>
</organism>
<keyword evidence="2" id="KW-0489">Methyltransferase</keyword>
<dbReference type="EMBL" id="MU069820">
    <property type="protein sequence ID" value="KAF5833268.1"/>
    <property type="molecule type" value="Genomic_DNA"/>
</dbReference>
<evidence type="ECO:0000256" key="4">
    <source>
        <dbReference type="ARBA" id="ARBA00022691"/>
    </source>
</evidence>
<dbReference type="Gene3D" id="3.30.950.10">
    <property type="entry name" value="Methyltransferase, Cobalt-precorrin-4 Transmethylase, Domain 2"/>
    <property type="match status" value="1"/>
</dbReference>
<evidence type="ECO:0000256" key="2">
    <source>
        <dbReference type="ARBA" id="ARBA00022603"/>
    </source>
</evidence>
<name>A0ABQ7GF80_DUNSA</name>
<keyword evidence="3" id="KW-0808">Transferase</keyword>
<feature type="domain" description="Tetrapyrrole methylase" evidence="7">
    <location>
        <begin position="115"/>
        <end position="328"/>
    </location>
</feature>